<comment type="caution">
    <text evidence="1">The sequence shown here is derived from an EMBL/GenBank/DDBJ whole genome shotgun (WGS) entry which is preliminary data.</text>
</comment>
<protein>
    <submittedName>
        <fullName evidence="1">Uncharacterized protein</fullName>
    </submittedName>
</protein>
<dbReference type="EMBL" id="LSFL01000009">
    <property type="protein sequence ID" value="OBY66999.1"/>
    <property type="molecule type" value="Genomic_DNA"/>
</dbReference>
<accession>A0A1B8U582</accession>
<organism evidence="1 2">
    <name type="scientific">Polaribacter reichenbachii</name>
    <dbReference type="NCBI Taxonomy" id="996801"/>
    <lineage>
        <taxon>Bacteria</taxon>
        <taxon>Pseudomonadati</taxon>
        <taxon>Bacteroidota</taxon>
        <taxon>Flavobacteriia</taxon>
        <taxon>Flavobacteriales</taxon>
        <taxon>Flavobacteriaceae</taxon>
    </lineage>
</organism>
<dbReference type="KEGG" id="prn:BW723_15720"/>
<reference evidence="2" key="1">
    <citation type="submission" date="2016-02" db="EMBL/GenBank/DDBJ databases">
        <title>Paenibacillus sp. LPB0068, isolated from Crassostrea gigas.</title>
        <authorList>
            <person name="Shin S.-K."/>
            <person name="Yi H."/>
        </authorList>
    </citation>
    <scope>NUCLEOTIDE SEQUENCE [LARGE SCALE GENOMIC DNA]</scope>
    <source>
        <strain evidence="2">KCTC 23969</strain>
    </source>
</reference>
<dbReference type="STRING" id="996801.BW723_15720"/>
<dbReference type="Proteomes" id="UP000092612">
    <property type="component" value="Unassembled WGS sequence"/>
</dbReference>
<keyword evidence="2" id="KW-1185">Reference proteome</keyword>
<name>A0A1B8U582_9FLAO</name>
<evidence type="ECO:0000313" key="1">
    <source>
        <dbReference type="EMBL" id="OBY66999.1"/>
    </source>
</evidence>
<dbReference type="AlphaFoldDB" id="A0A1B8U582"/>
<proteinExistence type="predicted"/>
<evidence type="ECO:0000313" key="2">
    <source>
        <dbReference type="Proteomes" id="UP000092612"/>
    </source>
</evidence>
<sequence length="166" mass="18256">MFYACEISNTTDVEINTLDLVGTWSLTNIVIDNAELNVTSPVITTITGSGFGKDLNATLTFSENPNLAEINGDLTFVLNYNLTGETYTEELYLDNIFFNDTFSFLSSSWELDGNVLTLNEGGEQLNIDLISYIDDILTIEVDVNKTITVDDVTSIVTGKATLTIEK</sequence>
<gene>
    <name evidence="1" type="ORF">LPB301_04065</name>
</gene>